<evidence type="ECO:0000313" key="2">
    <source>
        <dbReference type="Proteomes" id="UP000180246"/>
    </source>
</evidence>
<comment type="caution">
    <text evidence="1">The sequence shown here is derived from an EMBL/GenBank/DDBJ whole genome shotgun (WGS) entry which is preliminary data.</text>
</comment>
<proteinExistence type="predicted"/>
<protein>
    <recommendedName>
        <fullName evidence="3">Lipoprotein</fullName>
    </recommendedName>
</protein>
<accession>A0A1S2NC43</accession>
<dbReference type="EMBL" id="JRYB01000001">
    <property type="protein sequence ID" value="OIJ42244.1"/>
    <property type="molecule type" value="Genomic_DNA"/>
</dbReference>
<dbReference type="AlphaFoldDB" id="A0A1S2NC43"/>
<name>A0A1S2NC43_9BURK</name>
<reference evidence="1 2" key="1">
    <citation type="submission" date="2014-10" db="EMBL/GenBank/DDBJ databases">
        <authorList>
            <person name="Seo M.-J."/>
            <person name="Seok Y.J."/>
            <person name="Cha I.-T."/>
        </authorList>
    </citation>
    <scope>NUCLEOTIDE SEQUENCE [LARGE SCALE GENOMIC DNA]</scope>
    <source>
        <strain evidence="1 2">NEU</strain>
    </source>
</reference>
<evidence type="ECO:0008006" key="3">
    <source>
        <dbReference type="Google" id="ProtNLM"/>
    </source>
</evidence>
<gene>
    <name evidence="1" type="ORF">LO55_3003</name>
</gene>
<dbReference type="PROSITE" id="PS51257">
    <property type="entry name" value="PROKAR_LIPOPROTEIN"/>
    <property type="match status" value="1"/>
</dbReference>
<sequence length="143" mass="15368">MRTVASLLLLSLLGACPPALAQKGPAADHPILGIWRLAVPATHCLETYRFRADGTTLVTSAAEISESVYTIPNEPDPDGFYRLTDRVTKDNGKPDCSGNVMKPGANATHFVRFHPSGTLFLLCAEASIEACIGPFTRVRGEEI</sequence>
<dbReference type="Proteomes" id="UP000180246">
    <property type="component" value="Unassembled WGS sequence"/>
</dbReference>
<evidence type="ECO:0000313" key="1">
    <source>
        <dbReference type="EMBL" id="OIJ42244.1"/>
    </source>
</evidence>
<dbReference type="RefSeq" id="WP_005666503.1">
    <property type="nucleotide sequence ID" value="NZ_DALZDZ010000002.1"/>
</dbReference>
<organism evidence="1 2">
    <name type="scientific">Massilia timonae</name>
    <dbReference type="NCBI Taxonomy" id="47229"/>
    <lineage>
        <taxon>Bacteria</taxon>
        <taxon>Pseudomonadati</taxon>
        <taxon>Pseudomonadota</taxon>
        <taxon>Betaproteobacteria</taxon>
        <taxon>Burkholderiales</taxon>
        <taxon>Oxalobacteraceae</taxon>
        <taxon>Telluria group</taxon>
        <taxon>Massilia</taxon>
    </lineage>
</organism>